<gene>
    <name evidence="2" type="ORF">CDQ92_15065</name>
</gene>
<reference evidence="2 3" key="1">
    <citation type="journal article" date="2010" name="Int. J. Syst. Evol. Microbiol.">
        <title>Sphingopyxis bauzanensis sp. nov., a psychrophilic bacterium isolated from soil.</title>
        <authorList>
            <person name="Zhang D.C."/>
            <person name="Liu H.C."/>
            <person name="Xin Y.H."/>
            <person name="Zhou Y.G."/>
            <person name="Schinner F."/>
            <person name="Margesin R."/>
        </authorList>
    </citation>
    <scope>NUCLEOTIDE SEQUENCE [LARGE SCALE GENOMIC DNA]</scope>
    <source>
        <strain evidence="2 3">DSM 22271</strain>
    </source>
</reference>
<feature type="domain" description="GmrSD restriction endonucleases N-terminal" evidence="1">
    <location>
        <begin position="24"/>
        <end position="156"/>
    </location>
</feature>
<evidence type="ECO:0000259" key="1">
    <source>
        <dbReference type="Pfam" id="PF03235"/>
    </source>
</evidence>
<proteinExistence type="predicted"/>
<sequence>MPSIPQTFSISDFLTWDRQQQLELQPKFQRGSVWTPQAQSFLIDTILRELPIPAVYIRTRVDAATQASIREVVDGQQRLTAILAFAANRLRMTSRSPEFAGMRYNDLSQNQKDQFLSYNISTVQLLNASDADVLEVFARLNSYSVKVTPAELRHAKHDEPVKWAIWNTTREYGVLWDHFHVVSVRDSVRLKNTTLIAELYMAFMNGLGDGGEDKVNKFYKDNQAKTEADFLAITTAVEHAIDATIAMFGEQFADTTLFDAPNFLLLVCAVAFVEGALPTSALTADVIAKRGAGISLENAENTLPLLTSAVENNDIAGAYAGFVAGTKSSTQRSSTRKPRFNAIVNAISN</sequence>
<accession>A0A246JSQ5</accession>
<dbReference type="Proteomes" id="UP000197361">
    <property type="component" value="Unassembled WGS sequence"/>
</dbReference>
<evidence type="ECO:0000313" key="2">
    <source>
        <dbReference type="EMBL" id="OWQ96047.1"/>
    </source>
</evidence>
<dbReference type="PANTHER" id="PTHR39639">
    <property type="entry name" value="CHROMOSOME 16, WHOLE GENOME SHOTGUN SEQUENCE"/>
    <property type="match status" value="1"/>
</dbReference>
<dbReference type="EMBL" id="NISK01000003">
    <property type="protein sequence ID" value="OWQ96047.1"/>
    <property type="molecule type" value="Genomic_DNA"/>
</dbReference>
<name>A0A246JSQ5_9SPHN</name>
<dbReference type="AlphaFoldDB" id="A0A246JSQ5"/>
<organism evidence="2 3">
    <name type="scientific">Sphingopyxis bauzanensis</name>
    <dbReference type="NCBI Taxonomy" id="651663"/>
    <lineage>
        <taxon>Bacteria</taxon>
        <taxon>Pseudomonadati</taxon>
        <taxon>Pseudomonadota</taxon>
        <taxon>Alphaproteobacteria</taxon>
        <taxon>Sphingomonadales</taxon>
        <taxon>Sphingomonadaceae</taxon>
        <taxon>Sphingopyxis</taxon>
    </lineage>
</organism>
<dbReference type="PANTHER" id="PTHR39639:SF1">
    <property type="entry name" value="DUF262 DOMAIN-CONTAINING PROTEIN"/>
    <property type="match status" value="1"/>
</dbReference>
<comment type="caution">
    <text evidence="2">The sequence shown here is derived from an EMBL/GenBank/DDBJ whole genome shotgun (WGS) entry which is preliminary data.</text>
</comment>
<dbReference type="InterPro" id="IPR004919">
    <property type="entry name" value="GmrSD_N"/>
</dbReference>
<dbReference type="RefSeq" id="WP_088442140.1">
    <property type="nucleotide sequence ID" value="NZ_BMMC01000009.1"/>
</dbReference>
<protein>
    <recommendedName>
        <fullName evidence="1">GmrSD restriction endonucleases N-terminal domain-containing protein</fullName>
    </recommendedName>
</protein>
<keyword evidence="3" id="KW-1185">Reference proteome</keyword>
<dbReference type="OrthoDB" id="9787127at2"/>
<evidence type="ECO:0000313" key="3">
    <source>
        <dbReference type="Proteomes" id="UP000197361"/>
    </source>
</evidence>
<dbReference type="Pfam" id="PF03235">
    <property type="entry name" value="GmrSD_N"/>
    <property type="match status" value="1"/>
</dbReference>